<keyword evidence="1" id="KW-1133">Transmembrane helix</keyword>
<protein>
    <submittedName>
        <fullName evidence="2">Uncharacterized protein</fullName>
    </submittedName>
</protein>
<evidence type="ECO:0000313" key="3">
    <source>
        <dbReference type="Proteomes" id="UP001620626"/>
    </source>
</evidence>
<dbReference type="EMBL" id="JBICBT010000616">
    <property type="protein sequence ID" value="KAL3107473.1"/>
    <property type="molecule type" value="Genomic_DNA"/>
</dbReference>
<keyword evidence="1" id="KW-0812">Transmembrane</keyword>
<feature type="transmembrane region" description="Helical" evidence="1">
    <location>
        <begin position="32"/>
        <end position="55"/>
    </location>
</feature>
<sequence>MSIGLICFIGTTVFFNGIFPLLGLNLLTIEYIVMPICNGLFVMAYSSCTPVLFLCSTEYRKAFRKYLCRTEHASNVVVPMWIKRSSHIPA</sequence>
<dbReference type="Proteomes" id="UP001620626">
    <property type="component" value="Unassembled WGS sequence"/>
</dbReference>
<feature type="transmembrane region" description="Helical" evidence="1">
    <location>
        <begin position="5"/>
        <end position="26"/>
    </location>
</feature>
<evidence type="ECO:0000256" key="1">
    <source>
        <dbReference type="SAM" id="Phobius"/>
    </source>
</evidence>
<keyword evidence="1" id="KW-0472">Membrane</keyword>
<organism evidence="2 3">
    <name type="scientific">Heterodera trifolii</name>
    <dbReference type="NCBI Taxonomy" id="157864"/>
    <lineage>
        <taxon>Eukaryota</taxon>
        <taxon>Metazoa</taxon>
        <taxon>Ecdysozoa</taxon>
        <taxon>Nematoda</taxon>
        <taxon>Chromadorea</taxon>
        <taxon>Rhabditida</taxon>
        <taxon>Tylenchina</taxon>
        <taxon>Tylenchomorpha</taxon>
        <taxon>Tylenchoidea</taxon>
        <taxon>Heteroderidae</taxon>
        <taxon>Heteroderinae</taxon>
        <taxon>Heterodera</taxon>
    </lineage>
</organism>
<accession>A0ABD2KX92</accession>
<gene>
    <name evidence="2" type="ORF">niasHT_014190</name>
</gene>
<proteinExistence type="predicted"/>
<reference evidence="2 3" key="1">
    <citation type="submission" date="2024-10" db="EMBL/GenBank/DDBJ databases">
        <authorList>
            <person name="Kim D."/>
        </authorList>
    </citation>
    <scope>NUCLEOTIDE SEQUENCE [LARGE SCALE GENOMIC DNA]</scope>
    <source>
        <strain evidence="2">BH-2024</strain>
    </source>
</reference>
<comment type="caution">
    <text evidence="2">The sequence shown here is derived from an EMBL/GenBank/DDBJ whole genome shotgun (WGS) entry which is preliminary data.</text>
</comment>
<name>A0ABD2KX92_9BILA</name>
<evidence type="ECO:0000313" key="2">
    <source>
        <dbReference type="EMBL" id="KAL3107473.1"/>
    </source>
</evidence>
<dbReference type="AlphaFoldDB" id="A0ABD2KX92"/>
<keyword evidence="3" id="KW-1185">Reference proteome</keyword>